<dbReference type="STRING" id="1503961.SAMN05421736_10582"/>
<keyword evidence="2" id="KW-1185">Reference proteome</keyword>
<reference evidence="2" key="1">
    <citation type="submission" date="2016-10" db="EMBL/GenBank/DDBJ databases">
        <authorList>
            <person name="Varghese N."/>
            <person name="Submissions S."/>
        </authorList>
    </citation>
    <scope>NUCLEOTIDE SEQUENCE [LARGE SCALE GENOMIC DNA]</scope>
    <source>
        <strain evidence="2">SP</strain>
    </source>
</reference>
<dbReference type="Gene3D" id="3.40.50.1820">
    <property type="entry name" value="alpha/beta hydrolase"/>
    <property type="match status" value="1"/>
</dbReference>
<gene>
    <name evidence="1" type="ORF">SAMN05421736_10582</name>
</gene>
<evidence type="ECO:0000313" key="1">
    <source>
        <dbReference type="EMBL" id="SDZ01377.1"/>
    </source>
</evidence>
<protein>
    <recommendedName>
        <fullName evidence="3">Serine aminopeptidase S33 family</fullName>
    </recommendedName>
</protein>
<dbReference type="SUPFAM" id="SSF53474">
    <property type="entry name" value="alpha/beta-Hydrolases"/>
    <property type="match status" value="1"/>
</dbReference>
<accession>A0A1H3PJW4</accession>
<dbReference type="InterPro" id="IPR029058">
    <property type="entry name" value="AB_hydrolase_fold"/>
</dbReference>
<dbReference type="AlphaFoldDB" id="A0A1H3PJW4"/>
<evidence type="ECO:0000313" key="2">
    <source>
        <dbReference type="Proteomes" id="UP000198935"/>
    </source>
</evidence>
<name>A0A1H3PJW4_9BACI</name>
<dbReference type="OrthoDB" id="2986585at2"/>
<evidence type="ECO:0008006" key="3">
    <source>
        <dbReference type="Google" id="ProtNLM"/>
    </source>
</evidence>
<sequence>MSISERYIQIGNEECLIHLPVKPNGYAILILGDRNHYIHNGSSFWMQHPVRKQLFDNLLNEGYTIFYSNQGGAHWGNERLSSITERLTKYVLKNEIVNEHIHIFAEGMGALIALRLMVNEFFQLRSVILFNPCIDIKAHYDDEKNNRFFYKRFIQEMTRAFEIEESEVEEMCIRLSMLIDEIPDEIPIRVFQAVYQAPYSPDSQARPLIRRLTEKQREVTATFFLPGKTLEQFSKPLISFFKAYEKDNLRK</sequence>
<dbReference type="Proteomes" id="UP000198935">
    <property type="component" value="Unassembled WGS sequence"/>
</dbReference>
<organism evidence="1 2">
    <name type="scientific">Evansella caseinilytica</name>
    <dbReference type="NCBI Taxonomy" id="1503961"/>
    <lineage>
        <taxon>Bacteria</taxon>
        <taxon>Bacillati</taxon>
        <taxon>Bacillota</taxon>
        <taxon>Bacilli</taxon>
        <taxon>Bacillales</taxon>
        <taxon>Bacillaceae</taxon>
        <taxon>Evansella</taxon>
    </lineage>
</organism>
<proteinExistence type="predicted"/>
<dbReference type="EMBL" id="FNPI01000005">
    <property type="protein sequence ID" value="SDZ01377.1"/>
    <property type="molecule type" value="Genomic_DNA"/>
</dbReference>